<organism evidence="1 2">
    <name type="scientific">Lagenidium giganteum</name>
    <dbReference type="NCBI Taxonomy" id="4803"/>
    <lineage>
        <taxon>Eukaryota</taxon>
        <taxon>Sar</taxon>
        <taxon>Stramenopiles</taxon>
        <taxon>Oomycota</taxon>
        <taxon>Peronosporomycetes</taxon>
        <taxon>Pythiales</taxon>
        <taxon>Pythiaceae</taxon>
    </lineage>
</organism>
<reference evidence="1" key="1">
    <citation type="submission" date="2022-11" db="EMBL/GenBank/DDBJ databases">
        <authorList>
            <person name="Morgan W.R."/>
            <person name="Tartar A."/>
        </authorList>
    </citation>
    <scope>NUCLEOTIDE SEQUENCE</scope>
    <source>
        <strain evidence="1">ARSEF 373</strain>
    </source>
</reference>
<sequence>MALSHGKRRCRISGCYQ</sequence>
<dbReference type="AlphaFoldDB" id="A0AAV2Z7V6"/>
<evidence type="ECO:0000313" key="1">
    <source>
        <dbReference type="EMBL" id="DBA01484.1"/>
    </source>
</evidence>
<keyword evidence="2" id="KW-1185">Reference proteome</keyword>
<dbReference type="Proteomes" id="UP001146120">
    <property type="component" value="Unassembled WGS sequence"/>
</dbReference>
<dbReference type="EMBL" id="DAKRPA010000047">
    <property type="protein sequence ID" value="DBA01484.1"/>
    <property type="molecule type" value="Genomic_DNA"/>
</dbReference>
<name>A0AAV2Z7V6_9STRA</name>
<comment type="caution">
    <text evidence="1">The sequence shown here is derived from an EMBL/GenBank/DDBJ whole genome shotgun (WGS) entry which is preliminary data.</text>
</comment>
<accession>A0AAV2Z7V6</accession>
<gene>
    <name evidence="1" type="ORF">N0F65_005603</name>
</gene>
<evidence type="ECO:0000313" key="2">
    <source>
        <dbReference type="Proteomes" id="UP001146120"/>
    </source>
</evidence>
<proteinExistence type="predicted"/>
<reference evidence="1" key="2">
    <citation type="journal article" date="2023" name="Microbiol Resour">
        <title>Decontamination and Annotation of the Draft Genome Sequence of the Oomycete Lagenidium giganteum ARSEF 373.</title>
        <authorList>
            <person name="Morgan W.R."/>
            <person name="Tartar A."/>
        </authorList>
    </citation>
    <scope>NUCLEOTIDE SEQUENCE</scope>
    <source>
        <strain evidence="1">ARSEF 373</strain>
    </source>
</reference>
<protein>
    <submittedName>
        <fullName evidence="1">Uncharacterized protein</fullName>
    </submittedName>
</protein>